<feature type="transmembrane region" description="Helical" evidence="6">
    <location>
        <begin position="46"/>
        <end position="66"/>
    </location>
</feature>
<evidence type="ECO:0000256" key="3">
    <source>
        <dbReference type="ARBA" id="ARBA00022692"/>
    </source>
</evidence>
<reference evidence="8" key="1">
    <citation type="journal article" date="2023" name="Mol. Biol. Evol.">
        <title>Third-Generation Sequencing Reveals the Adaptive Role of the Epigenome in Three Deep-Sea Polychaetes.</title>
        <authorList>
            <person name="Perez M."/>
            <person name="Aroh O."/>
            <person name="Sun Y."/>
            <person name="Lan Y."/>
            <person name="Juniper S.K."/>
            <person name="Young C.R."/>
            <person name="Angers B."/>
            <person name="Qian P.Y."/>
        </authorList>
    </citation>
    <scope>NUCLEOTIDE SEQUENCE</scope>
    <source>
        <strain evidence="8">R07B-5</strain>
    </source>
</reference>
<keyword evidence="9" id="KW-1185">Reference proteome</keyword>
<dbReference type="EMBL" id="JAODUO010001054">
    <property type="protein sequence ID" value="KAK2171544.1"/>
    <property type="molecule type" value="Genomic_DNA"/>
</dbReference>
<dbReference type="AlphaFoldDB" id="A0AAD9KH97"/>
<dbReference type="GO" id="GO:0008519">
    <property type="term" value="F:ammonium channel activity"/>
    <property type="evidence" value="ECO:0007669"/>
    <property type="project" value="InterPro"/>
</dbReference>
<evidence type="ECO:0000313" key="8">
    <source>
        <dbReference type="EMBL" id="KAK2171544.1"/>
    </source>
</evidence>
<feature type="transmembrane region" description="Helical" evidence="6">
    <location>
        <begin position="267"/>
        <end position="284"/>
    </location>
</feature>
<sequence length="455" mass="49502">MASRGKFTIVLMILQTIFIILFGIFVKYEKTDQADGQVPGIRNFYPMFKDVHVMIFIGFGFLMTFLKKYGYGSVGFNLLLGAVVLQWGTLVEGFFLHKFAQFSVSIVTLINADFAAAAVLISFGAVLGKTSALQLVMMSVIEIVLYHLNIYIGTEYFKAADIGGSMFIHVFGAYFGLAFSMVIYRKDVKAAEDDAGSVYHSDIFSMIGTVFLWMFWPSFNAAIAEGDGQYRAVVNTYYSLAACTVVSFALSSLVNKRGKIDMVHIQNATLAGGVAVGTAANMVIYPWGALIIGALAGVVSVLGYRFLTPLMDRIIRLNDTCGVNNLHGMPGLVAAFVGIVATAFAKEDAYGHSLKTVFPGRFNSTMGEEIRSAGTQAAYQAATVGTTLAIAIFGGLITGALLKPSFWEQPRDKQIHSDEDYWLLPDDGFPDRGFPDVKVITGQVGPIEMDNNTKI</sequence>
<comment type="similarity">
    <text evidence="2">Belongs to the ammonium transporter (TC 2.A.49) family. Rh subfamily.</text>
</comment>
<comment type="caution">
    <text evidence="8">The sequence shown here is derived from an EMBL/GenBank/DDBJ whole genome shotgun (WGS) entry which is preliminary data.</text>
</comment>
<dbReference type="Gene3D" id="1.10.3430.10">
    <property type="entry name" value="Ammonium transporter AmtB like domains"/>
    <property type="match status" value="1"/>
</dbReference>
<dbReference type="Pfam" id="PF00909">
    <property type="entry name" value="Ammonium_transp"/>
    <property type="match status" value="1"/>
</dbReference>
<comment type="subcellular location">
    <subcellularLocation>
        <location evidence="1">Membrane</location>
        <topology evidence="1">Multi-pass membrane protein</topology>
    </subcellularLocation>
</comment>
<keyword evidence="3 6" id="KW-0812">Transmembrane</keyword>
<dbReference type="GO" id="GO:0005886">
    <property type="term" value="C:plasma membrane"/>
    <property type="evidence" value="ECO:0007669"/>
    <property type="project" value="InterPro"/>
</dbReference>
<accession>A0AAD9KH97</accession>
<feature type="transmembrane region" description="Helical" evidence="6">
    <location>
        <begin position="166"/>
        <end position="184"/>
    </location>
</feature>
<feature type="transmembrane region" description="Helical" evidence="6">
    <location>
        <begin position="102"/>
        <end position="128"/>
    </location>
</feature>
<name>A0AAD9KH97_RIDPI</name>
<dbReference type="GO" id="GO:0097272">
    <property type="term" value="P:ammonium homeostasis"/>
    <property type="evidence" value="ECO:0007669"/>
    <property type="project" value="TreeGrafter"/>
</dbReference>
<feature type="transmembrane region" description="Helical" evidence="6">
    <location>
        <begin position="236"/>
        <end position="255"/>
    </location>
</feature>
<evidence type="ECO:0000256" key="6">
    <source>
        <dbReference type="SAM" id="Phobius"/>
    </source>
</evidence>
<gene>
    <name evidence="8" type="ORF">NP493_1053g00055</name>
</gene>
<dbReference type="InterPro" id="IPR002229">
    <property type="entry name" value="RhesusRHD"/>
</dbReference>
<keyword evidence="4 6" id="KW-1133">Transmembrane helix</keyword>
<dbReference type="InterPro" id="IPR029020">
    <property type="entry name" value="Ammonium/urea_transptr"/>
</dbReference>
<evidence type="ECO:0000313" key="9">
    <source>
        <dbReference type="Proteomes" id="UP001209878"/>
    </source>
</evidence>
<feature type="transmembrane region" description="Helical" evidence="6">
    <location>
        <begin position="135"/>
        <end position="154"/>
    </location>
</feature>
<evidence type="ECO:0000256" key="1">
    <source>
        <dbReference type="ARBA" id="ARBA00004141"/>
    </source>
</evidence>
<dbReference type="InterPro" id="IPR024041">
    <property type="entry name" value="NH4_transpt_AmtB-like_dom"/>
</dbReference>
<dbReference type="FunFam" id="1.10.3430.10:FF:000012">
    <property type="entry name" value="Rh type C glycoprotein"/>
    <property type="match status" value="1"/>
</dbReference>
<evidence type="ECO:0000256" key="2">
    <source>
        <dbReference type="ARBA" id="ARBA00011036"/>
    </source>
</evidence>
<dbReference type="SUPFAM" id="SSF111352">
    <property type="entry name" value="Ammonium transporter"/>
    <property type="match status" value="1"/>
</dbReference>
<proteinExistence type="inferred from homology"/>
<protein>
    <recommendedName>
        <fullName evidence="7">Ammonium transporter AmtB-like domain-containing protein</fullName>
    </recommendedName>
</protein>
<feature type="transmembrane region" description="Helical" evidence="6">
    <location>
        <begin position="377"/>
        <end position="402"/>
    </location>
</feature>
<feature type="transmembrane region" description="Helical" evidence="6">
    <location>
        <begin position="196"/>
        <end position="216"/>
    </location>
</feature>
<evidence type="ECO:0000256" key="5">
    <source>
        <dbReference type="ARBA" id="ARBA00023136"/>
    </source>
</evidence>
<feature type="domain" description="Ammonium transporter AmtB-like" evidence="7">
    <location>
        <begin position="41"/>
        <end position="420"/>
    </location>
</feature>
<feature type="transmembrane region" description="Helical" evidence="6">
    <location>
        <begin position="78"/>
        <end position="96"/>
    </location>
</feature>
<dbReference type="PANTHER" id="PTHR11730:SF60">
    <property type="entry name" value="RH50, ISOFORM D"/>
    <property type="match status" value="1"/>
</dbReference>
<dbReference type="PANTHER" id="PTHR11730">
    <property type="entry name" value="AMMONIUM TRANSPORTER"/>
    <property type="match status" value="1"/>
</dbReference>
<keyword evidence="5 6" id="KW-0472">Membrane</keyword>
<organism evidence="8 9">
    <name type="scientific">Ridgeia piscesae</name>
    <name type="common">Tubeworm</name>
    <dbReference type="NCBI Taxonomy" id="27915"/>
    <lineage>
        <taxon>Eukaryota</taxon>
        <taxon>Metazoa</taxon>
        <taxon>Spiralia</taxon>
        <taxon>Lophotrochozoa</taxon>
        <taxon>Annelida</taxon>
        <taxon>Polychaeta</taxon>
        <taxon>Sedentaria</taxon>
        <taxon>Canalipalpata</taxon>
        <taxon>Sabellida</taxon>
        <taxon>Siboglinidae</taxon>
        <taxon>Ridgeia</taxon>
    </lineage>
</organism>
<evidence type="ECO:0000259" key="7">
    <source>
        <dbReference type="Pfam" id="PF00909"/>
    </source>
</evidence>
<dbReference type="PRINTS" id="PR00342">
    <property type="entry name" value="RHESUSRHD"/>
</dbReference>
<evidence type="ECO:0000256" key="4">
    <source>
        <dbReference type="ARBA" id="ARBA00022989"/>
    </source>
</evidence>
<feature type="transmembrane region" description="Helical" evidence="6">
    <location>
        <begin position="290"/>
        <end position="307"/>
    </location>
</feature>
<feature type="transmembrane region" description="Helical" evidence="6">
    <location>
        <begin position="7"/>
        <end position="26"/>
    </location>
</feature>
<dbReference type="Proteomes" id="UP001209878">
    <property type="component" value="Unassembled WGS sequence"/>
</dbReference>
<feature type="transmembrane region" description="Helical" evidence="6">
    <location>
        <begin position="328"/>
        <end position="345"/>
    </location>
</feature>